<proteinExistence type="inferred from homology"/>
<evidence type="ECO:0000313" key="7">
    <source>
        <dbReference type="Proteomes" id="UP000070544"/>
    </source>
</evidence>
<dbReference type="SUPFAM" id="SSF52096">
    <property type="entry name" value="ClpP/crotonase"/>
    <property type="match status" value="1"/>
</dbReference>
<reference evidence="6 7" key="1">
    <citation type="journal article" date="2015" name="Genome Biol. Evol.">
        <title>Phylogenomic analyses indicate that early fungi evolved digesting cell walls of algal ancestors of land plants.</title>
        <authorList>
            <person name="Chang Y."/>
            <person name="Wang S."/>
            <person name="Sekimoto S."/>
            <person name="Aerts A.L."/>
            <person name="Choi C."/>
            <person name="Clum A."/>
            <person name="LaButti K.M."/>
            <person name="Lindquist E.A."/>
            <person name="Yee Ngan C."/>
            <person name="Ohm R.A."/>
            <person name="Salamov A.A."/>
            <person name="Grigoriev I.V."/>
            <person name="Spatafora J.W."/>
            <person name="Berbee M.L."/>
        </authorList>
    </citation>
    <scope>NUCLEOTIDE SEQUENCE [LARGE SCALE GENOMIC DNA]</scope>
    <source>
        <strain evidence="6 7">JEL478</strain>
    </source>
</reference>
<dbReference type="InterPro" id="IPR029045">
    <property type="entry name" value="ClpP/crotonase-like_dom_sf"/>
</dbReference>
<keyword evidence="3" id="KW-0276">Fatty acid metabolism</keyword>
<dbReference type="GO" id="GO:0006635">
    <property type="term" value="P:fatty acid beta-oxidation"/>
    <property type="evidence" value="ECO:0007669"/>
    <property type="project" value="UniProtKB-UniPathway"/>
</dbReference>
<dbReference type="Gene3D" id="3.90.226.10">
    <property type="entry name" value="2-enoyl-CoA Hydratase, Chain A, domain 1"/>
    <property type="match status" value="1"/>
</dbReference>
<dbReference type="GO" id="GO:0005739">
    <property type="term" value="C:mitochondrion"/>
    <property type="evidence" value="ECO:0007669"/>
    <property type="project" value="TreeGrafter"/>
</dbReference>
<keyword evidence="4" id="KW-0443">Lipid metabolism</keyword>
<dbReference type="PANTHER" id="PTHR43149:SF1">
    <property type="entry name" value="DELTA(3,5)-DELTA(2,4)-DIENOYL-COA ISOMERASE, MITOCHONDRIAL"/>
    <property type="match status" value="1"/>
</dbReference>
<evidence type="ECO:0000256" key="1">
    <source>
        <dbReference type="ARBA" id="ARBA00005005"/>
    </source>
</evidence>
<gene>
    <name evidence="6" type="ORF">M427DRAFT_56964</name>
</gene>
<dbReference type="Pfam" id="PF00378">
    <property type="entry name" value="ECH_1"/>
    <property type="match status" value="1"/>
</dbReference>
<evidence type="ECO:0000256" key="3">
    <source>
        <dbReference type="ARBA" id="ARBA00022832"/>
    </source>
</evidence>
<dbReference type="PANTHER" id="PTHR43149">
    <property type="entry name" value="ENOYL-COA HYDRATASE"/>
    <property type="match status" value="1"/>
</dbReference>
<comment type="similarity">
    <text evidence="2">Belongs to the enoyl-CoA hydratase/isomerase family.</text>
</comment>
<evidence type="ECO:0000256" key="5">
    <source>
        <dbReference type="ARBA" id="ARBA00023235"/>
    </source>
</evidence>
<sequence length="282" mass="30401">MTLPSYKYSTLECTFPRELVLNIALNRPPNKLNALNQAFWPEFLDAFTHVATDPRVRAVLVSSTNPRAFTAGLDLKDAPGNFGAPPEGPMDAGRKMLTSKKFLKTWQATFNAIEHCGKPVLVAVNGVCIGGGVHLVSACDVRFASKDAVFSIRETALGMIPDLGSLQRLAKAVGNDSILRELALTGRNFSAAEAKEMGMVGRVFETKEEMYAHALTVATQIASNSPSSTAAVKDILNYSRDHGVSDGLNYVSVYATSHGSDADRVEAFSAFAQRRKAVFGNL</sequence>
<accession>A0A139AE74</accession>
<organism evidence="6 7">
    <name type="scientific">Gonapodya prolifera (strain JEL478)</name>
    <name type="common">Monoblepharis prolifera</name>
    <dbReference type="NCBI Taxonomy" id="1344416"/>
    <lineage>
        <taxon>Eukaryota</taxon>
        <taxon>Fungi</taxon>
        <taxon>Fungi incertae sedis</taxon>
        <taxon>Chytridiomycota</taxon>
        <taxon>Chytridiomycota incertae sedis</taxon>
        <taxon>Monoblepharidomycetes</taxon>
        <taxon>Monoblepharidales</taxon>
        <taxon>Gonapodyaceae</taxon>
        <taxon>Gonapodya</taxon>
    </lineage>
</organism>
<dbReference type="CDD" id="cd06558">
    <property type="entry name" value="crotonase-like"/>
    <property type="match status" value="1"/>
</dbReference>
<dbReference type="Gene3D" id="1.10.12.10">
    <property type="entry name" value="Lyase 2-enoyl-coa Hydratase, Chain A, domain 2"/>
    <property type="match status" value="1"/>
</dbReference>
<protein>
    <submittedName>
        <fullName evidence="6">ClpP/crotonase</fullName>
    </submittedName>
</protein>
<dbReference type="InterPro" id="IPR045002">
    <property type="entry name" value="Ech1-like"/>
</dbReference>
<name>A0A139AE74_GONPJ</name>
<comment type="pathway">
    <text evidence="1">Lipid metabolism; fatty acid beta-oxidation.</text>
</comment>
<dbReference type="InterPro" id="IPR014748">
    <property type="entry name" value="Enoyl-CoA_hydra_C"/>
</dbReference>
<evidence type="ECO:0000313" key="6">
    <source>
        <dbReference type="EMBL" id="KXS15060.1"/>
    </source>
</evidence>
<dbReference type="STRING" id="1344416.A0A139AE74"/>
<dbReference type="Proteomes" id="UP000070544">
    <property type="component" value="Unassembled WGS sequence"/>
</dbReference>
<dbReference type="UniPathway" id="UPA00659"/>
<dbReference type="InterPro" id="IPR001753">
    <property type="entry name" value="Enoyl-CoA_hydra/iso"/>
</dbReference>
<evidence type="ECO:0000256" key="4">
    <source>
        <dbReference type="ARBA" id="ARBA00023098"/>
    </source>
</evidence>
<keyword evidence="5" id="KW-0413">Isomerase</keyword>
<dbReference type="OrthoDB" id="14970at2759"/>
<dbReference type="GO" id="GO:0051750">
    <property type="term" value="F:delta(3,5)-delta(2,4)-dienoyl-CoA isomerase activity"/>
    <property type="evidence" value="ECO:0007669"/>
    <property type="project" value="TreeGrafter"/>
</dbReference>
<dbReference type="AlphaFoldDB" id="A0A139AE74"/>
<dbReference type="EMBL" id="KQ965764">
    <property type="protein sequence ID" value="KXS15060.1"/>
    <property type="molecule type" value="Genomic_DNA"/>
</dbReference>
<evidence type="ECO:0000256" key="2">
    <source>
        <dbReference type="ARBA" id="ARBA00005254"/>
    </source>
</evidence>
<keyword evidence="7" id="KW-1185">Reference proteome</keyword>